<comment type="caution">
    <text evidence="1">The sequence shown here is derived from an EMBL/GenBank/DDBJ whole genome shotgun (WGS) entry which is preliminary data.</text>
</comment>
<dbReference type="AlphaFoldDB" id="A0A849BK08"/>
<evidence type="ECO:0000313" key="2">
    <source>
        <dbReference type="Proteomes" id="UP000555552"/>
    </source>
</evidence>
<sequence length="264" mass="27809">MGPLVVATTTGPLGRDAQRWAAVLSAGARSALCGLSALEVHGLRGWGRAEVAVRVPRGRAVAGPPWVRATTGRNPVRVVRRGGLPVVAVEDAAVGAAAASQSAATAGGLLAAVVQQRLTTPARLRDAVLAAGPVRHRAELLAVLDDVEGGAQALSEVRLVRLCRSAGLPVPQQQVVRLDASGRRRYLDVLWELDDGRCVLLEVDGVGHVEEGRWYDDLLRAAEVARPGEVVLRLPARALRLEPGRVAAVLRRHLDGRGGSLSSR</sequence>
<organism evidence="1 2">
    <name type="scientific">Pseudokineococcus marinus</name>
    <dbReference type="NCBI Taxonomy" id="351215"/>
    <lineage>
        <taxon>Bacteria</taxon>
        <taxon>Bacillati</taxon>
        <taxon>Actinomycetota</taxon>
        <taxon>Actinomycetes</taxon>
        <taxon>Kineosporiales</taxon>
        <taxon>Kineosporiaceae</taxon>
        <taxon>Pseudokineococcus</taxon>
    </lineage>
</organism>
<keyword evidence="2" id="KW-1185">Reference proteome</keyword>
<protein>
    <recommendedName>
        <fullName evidence="3">DUF559 domain-containing protein</fullName>
    </recommendedName>
</protein>
<name>A0A849BK08_9ACTN</name>
<reference evidence="1 2" key="1">
    <citation type="submission" date="2020-05" db="EMBL/GenBank/DDBJ databases">
        <title>MicrobeNet Type strains.</title>
        <authorList>
            <person name="Nicholson A.C."/>
        </authorList>
    </citation>
    <scope>NUCLEOTIDE SEQUENCE [LARGE SCALE GENOMIC DNA]</scope>
    <source>
        <strain evidence="1 2">JCM 14547</strain>
    </source>
</reference>
<proteinExistence type="predicted"/>
<dbReference type="EMBL" id="JABEMA010000155">
    <property type="protein sequence ID" value="NNH23530.1"/>
    <property type="molecule type" value="Genomic_DNA"/>
</dbReference>
<gene>
    <name evidence="1" type="ORF">HLB09_10590</name>
</gene>
<dbReference type="RefSeq" id="WP_171203342.1">
    <property type="nucleotide sequence ID" value="NZ_BAAANP010000031.1"/>
</dbReference>
<accession>A0A849BK08</accession>
<evidence type="ECO:0008006" key="3">
    <source>
        <dbReference type="Google" id="ProtNLM"/>
    </source>
</evidence>
<dbReference type="Proteomes" id="UP000555552">
    <property type="component" value="Unassembled WGS sequence"/>
</dbReference>
<evidence type="ECO:0000313" key="1">
    <source>
        <dbReference type="EMBL" id="NNH23530.1"/>
    </source>
</evidence>